<dbReference type="PANTHER" id="PTHR32196">
    <property type="entry name" value="ABC TRANSPORTER PERMEASE PROTEIN YPHD-RELATED-RELATED"/>
    <property type="match status" value="1"/>
</dbReference>
<dbReference type="Proteomes" id="UP001429745">
    <property type="component" value="Unassembled WGS sequence"/>
</dbReference>
<feature type="transmembrane region" description="Helical" evidence="6">
    <location>
        <begin position="133"/>
        <end position="154"/>
    </location>
</feature>
<feature type="transmembrane region" description="Helical" evidence="6">
    <location>
        <begin position="62"/>
        <end position="95"/>
    </location>
</feature>
<dbReference type="CDD" id="cd06579">
    <property type="entry name" value="TM_PBP1_transp_AraH_like"/>
    <property type="match status" value="1"/>
</dbReference>
<organism evidence="7 8">
    <name type="scientific">Microbacterium salsuginis</name>
    <dbReference type="NCBI Taxonomy" id="2722803"/>
    <lineage>
        <taxon>Bacteria</taxon>
        <taxon>Bacillati</taxon>
        <taxon>Actinomycetota</taxon>
        <taxon>Actinomycetes</taxon>
        <taxon>Micrococcales</taxon>
        <taxon>Microbacteriaceae</taxon>
        <taxon>Microbacterium</taxon>
    </lineage>
</organism>
<keyword evidence="8" id="KW-1185">Reference proteome</keyword>
<feature type="transmembrane region" description="Helical" evidence="6">
    <location>
        <begin position="101"/>
        <end position="126"/>
    </location>
</feature>
<dbReference type="RefSeq" id="WP_168913236.1">
    <property type="nucleotide sequence ID" value="NZ_JABACI010000004.1"/>
</dbReference>
<name>A0ABX1KCK8_9MICO</name>
<evidence type="ECO:0000256" key="2">
    <source>
        <dbReference type="ARBA" id="ARBA00022475"/>
    </source>
</evidence>
<evidence type="ECO:0000256" key="5">
    <source>
        <dbReference type="ARBA" id="ARBA00023136"/>
    </source>
</evidence>
<keyword evidence="3 6" id="KW-0812">Transmembrane</keyword>
<gene>
    <name evidence="7" type="ORF">HF576_12985</name>
</gene>
<keyword evidence="2" id="KW-1003">Cell membrane</keyword>
<feature type="transmembrane region" description="Helical" evidence="6">
    <location>
        <begin position="281"/>
        <end position="299"/>
    </location>
</feature>
<evidence type="ECO:0000256" key="4">
    <source>
        <dbReference type="ARBA" id="ARBA00022989"/>
    </source>
</evidence>
<feature type="transmembrane region" description="Helical" evidence="6">
    <location>
        <begin position="22"/>
        <end position="41"/>
    </location>
</feature>
<feature type="transmembrane region" description="Helical" evidence="6">
    <location>
        <begin position="223"/>
        <end position="243"/>
    </location>
</feature>
<evidence type="ECO:0000256" key="1">
    <source>
        <dbReference type="ARBA" id="ARBA00004651"/>
    </source>
</evidence>
<feature type="transmembrane region" description="Helical" evidence="6">
    <location>
        <begin position="174"/>
        <end position="195"/>
    </location>
</feature>
<feature type="transmembrane region" description="Helical" evidence="6">
    <location>
        <begin position="305"/>
        <end position="320"/>
    </location>
</feature>
<dbReference type="EMBL" id="JABACI010000004">
    <property type="protein sequence ID" value="NLP84766.1"/>
    <property type="molecule type" value="Genomic_DNA"/>
</dbReference>
<evidence type="ECO:0000256" key="3">
    <source>
        <dbReference type="ARBA" id="ARBA00022692"/>
    </source>
</evidence>
<protein>
    <submittedName>
        <fullName evidence="7">ABC transporter permease</fullName>
    </submittedName>
</protein>
<evidence type="ECO:0000313" key="7">
    <source>
        <dbReference type="EMBL" id="NLP84766.1"/>
    </source>
</evidence>
<feature type="transmembrane region" description="Helical" evidence="6">
    <location>
        <begin position="255"/>
        <end position="274"/>
    </location>
</feature>
<evidence type="ECO:0000313" key="8">
    <source>
        <dbReference type="Proteomes" id="UP001429745"/>
    </source>
</evidence>
<dbReference type="InterPro" id="IPR001851">
    <property type="entry name" value="ABC_transp_permease"/>
</dbReference>
<accession>A0ABX1KCK8</accession>
<sequence>MTDMTTTTTMISVVRKQATRDLFVRVVPLLVLVALVAAVALRQPNFVSAPGIRGLLESMAPILLLAIGQMFVILTGGIDLSFAVIASFTTVLIGLWIGELGAVGVLLAVLVAALVGFFNGIVVAFFQIPSFIVTLGTLGLLSGLGLLISGASTVRISQNWEIIGWITDLRVAQMPVSGILAIAVAIIVALVLALFSRGNRLHAMGLAEPAVLMSGGSTLRARVLAFTLSGLFAGFAAVVLAASQHAGGPTLADTLQLPAIAAVIVGGTAITGGVGGPIRTIIGALIIVVLRVGLTAMGVPPTYEQIVYGVVIIGAVLLTIDRSRLKTVK</sequence>
<keyword evidence="5 6" id="KW-0472">Membrane</keyword>
<proteinExistence type="predicted"/>
<evidence type="ECO:0000256" key="6">
    <source>
        <dbReference type="SAM" id="Phobius"/>
    </source>
</evidence>
<keyword evidence="4 6" id="KW-1133">Transmembrane helix</keyword>
<reference evidence="7 8" key="1">
    <citation type="submission" date="2020-04" db="EMBL/GenBank/DDBJ databases">
        <title>CFH 90308 Microbacterium sp.</title>
        <authorList>
            <person name="Nie G."/>
            <person name="Ming H."/>
            <person name="Xia T."/>
        </authorList>
    </citation>
    <scope>NUCLEOTIDE SEQUENCE [LARGE SCALE GENOMIC DNA]</scope>
    <source>
        <strain evidence="7 8">CFH 90308</strain>
    </source>
</reference>
<dbReference type="PANTHER" id="PTHR32196:SF72">
    <property type="entry name" value="RIBOSE IMPORT PERMEASE PROTEIN RBSC"/>
    <property type="match status" value="1"/>
</dbReference>
<dbReference type="Pfam" id="PF02653">
    <property type="entry name" value="BPD_transp_2"/>
    <property type="match status" value="1"/>
</dbReference>
<comment type="caution">
    <text evidence="7">The sequence shown here is derived from an EMBL/GenBank/DDBJ whole genome shotgun (WGS) entry which is preliminary data.</text>
</comment>
<comment type="subcellular location">
    <subcellularLocation>
        <location evidence="1">Cell membrane</location>
        <topology evidence="1">Multi-pass membrane protein</topology>
    </subcellularLocation>
</comment>